<reference evidence="2" key="1">
    <citation type="submission" date="2022-07" db="EMBL/GenBank/DDBJ databases">
        <title>Fungi with potential for degradation of polypropylene.</title>
        <authorList>
            <person name="Gostincar C."/>
        </authorList>
    </citation>
    <scope>NUCLEOTIDE SEQUENCE</scope>
    <source>
        <strain evidence="2">EXF-13308</strain>
    </source>
</reference>
<protein>
    <submittedName>
        <fullName evidence="2">Uncharacterized protein</fullName>
    </submittedName>
</protein>
<organism evidence="2 3">
    <name type="scientific">Pleurostoma richardsiae</name>
    <dbReference type="NCBI Taxonomy" id="41990"/>
    <lineage>
        <taxon>Eukaryota</taxon>
        <taxon>Fungi</taxon>
        <taxon>Dikarya</taxon>
        <taxon>Ascomycota</taxon>
        <taxon>Pezizomycotina</taxon>
        <taxon>Sordariomycetes</taxon>
        <taxon>Sordariomycetidae</taxon>
        <taxon>Calosphaeriales</taxon>
        <taxon>Pleurostomataceae</taxon>
        <taxon>Pleurostoma</taxon>
    </lineage>
</organism>
<dbReference type="Proteomes" id="UP001174694">
    <property type="component" value="Unassembled WGS sequence"/>
</dbReference>
<evidence type="ECO:0000313" key="3">
    <source>
        <dbReference type="Proteomes" id="UP001174694"/>
    </source>
</evidence>
<feature type="region of interest" description="Disordered" evidence="1">
    <location>
        <begin position="69"/>
        <end position="114"/>
    </location>
</feature>
<comment type="caution">
    <text evidence="2">The sequence shown here is derived from an EMBL/GenBank/DDBJ whole genome shotgun (WGS) entry which is preliminary data.</text>
</comment>
<dbReference type="AlphaFoldDB" id="A0AA38VDV7"/>
<evidence type="ECO:0000256" key="1">
    <source>
        <dbReference type="SAM" id="MobiDB-lite"/>
    </source>
</evidence>
<dbReference type="EMBL" id="JANBVO010000020">
    <property type="protein sequence ID" value="KAJ9142950.1"/>
    <property type="molecule type" value="Genomic_DNA"/>
</dbReference>
<feature type="compositionally biased region" description="Low complexity" evidence="1">
    <location>
        <begin position="83"/>
        <end position="102"/>
    </location>
</feature>
<gene>
    <name evidence="2" type="ORF">NKR23_g6762</name>
</gene>
<feature type="compositionally biased region" description="Basic residues" evidence="1">
    <location>
        <begin position="73"/>
        <end position="82"/>
    </location>
</feature>
<accession>A0AA38VDV7</accession>
<sequence>MCLGNVRSHCLFVADLLRRRKEKKRVLEISAPFNFQKVDLNLPGISDDEISVLREKAIASRIGIAVAVEAPRTRSRTPRGRRAATPSSVRTRTPPPRQVRSPDSPLYDESVLAF</sequence>
<evidence type="ECO:0000313" key="2">
    <source>
        <dbReference type="EMBL" id="KAJ9142950.1"/>
    </source>
</evidence>
<keyword evidence="3" id="KW-1185">Reference proteome</keyword>
<proteinExistence type="predicted"/>
<name>A0AA38VDV7_9PEZI</name>